<dbReference type="Pfam" id="PF01693">
    <property type="entry name" value="Cauli_VI"/>
    <property type="match status" value="1"/>
</dbReference>
<feature type="domain" description="RNase H type-1" evidence="10">
    <location>
        <begin position="64"/>
        <end position="201"/>
    </location>
</feature>
<dbReference type="FunFam" id="3.40.970.10:FF:000001">
    <property type="entry name" value="Ribonuclease H1"/>
    <property type="match status" value="1"/>
</dbReference>
<proteinExistence type="inferred from homology"/>
<evidence type="ECO:0000256" key="8">
    <source>
        <dbReference type="ARBA" id="ARBA00022801"/>
    </source>
</evidence>
<evidence type="ECO:0000259" key="10">
    <source>
        <dbReference type="PROSITE" id="PS50879"/>
    </source>
</evidence>
<evidence type="ECO:0000313" key="11">
    <source>
        <dbReference type="EMBL" id="SHD78430.1"/>
    </source>
</evidence>
<dbReference type="InterPro" id="IPR036397">
    <property type="entry name" value="RNaseH_sf"/>
</dbReference>
<keyword evidence="6" id="KW-0479">Metal-binding</keyword>
<dbReference type="InterPro" id="IPR011320">
    <property type="entry name" value="RNase_H1_N"/>
</dbReference>
<dbReference type="EC" id="3.1.26.4" evidence="4"/>
<dbReference type="Gene3D" id="3.40.970.10">
    <property type="entry name" value="Ribonuclease H1, N-terminal domain"/>
    <property type="match status" value="1"/>
</dbReference>
<evidence type="ECO:0000256" key="3">
    <source>
        <dbReference type="ARBA" id="ARBA00005300"/>
    </source>
</evidence>
<dbReference type="PROSITE" id="PS50879">
    <property type="entry name" value="RNASE_H_1"/>
    <property type="match status" value="1"/>
</dbReference>
<evidence type="ECO:0000313" key="12">
    <source>
        <dbReference type="Proteomes" id="UP000245423"/>
    </source>
</evidence>
<keyword evidence="9" id="KW-0460">Magnesium</keyword>
<gene>
    <name evidence="11" type="ORF">CUESP1_3102</name>
</gene>
<evidence type="ECO:0000256" key="9">
    <source>
        <dbReference type="ARBA" id="ARBA00022842"/>
    </source>
</evidence>
<dbReference type="InterPro" id="IPR002156">
    <property type="entry name" value="RNaseH_domain"/>
</dbReference>
<dbReference type="InterPro" id="IPR012337">
    <property type="entry name" value="RNaseH-like_sf"/>
</dbReference>
<dbReference type="RefSeq" id="WP_005582569.1">
    <property type="nucleotide sequence ID" value="NZ_LT669839.1"/>
</dbReference>
<comment type="catalytic activity">
    <reaction evidence="1">
        <text>Endonucleolytic cleavage to 5'-phosphomonoester.</text>
        <dbReference type="EC" id="3.1.26.4"/>
    </reaction>
</comment>
<dbReference type="Proteomes" id="UP000245423">
    <property type="component" value="Chromosome 1"/>
</dbReference>
<evidence type="ECO:0000256" key="5">
    <source>
        <dbReference type="ARBA" id="ARBA00022722"/>
    </source>
</evidence>
<dbReference type="InterPro" id="IPR050092">
    <property type="entry name" value="RNase_H"/>
</dbReference>
<dbReference type="GO" id="GO:0004523">
    <property type="term" value="F:RNA-DNA hybrid ribonuclease activity"/>
    <property type="evidence" value="ECO:0007669"/>
    <property type="project" value="UniProtKB-EC"/>
</dbReference>
<organism evidence="11 12">
    <name type="scientific">[Clostridium] ultunense Esp</name>
    <dbReference type="NCBI Taxonomy" id="1288971"/>
    <lineage>
        <taxon>Bacteria</taxon>
        <taxon>Bacillati</taxon>
        <taxon>Bacillota</taxon>
        <taxon>Tissierellia</taxon>
        <taxon>Tissierellales</taxon>
        <taxon>Tepidimicrobiaceae</taxon>
        <taxon>Schnuerera</taxon>
    </lineage>
</organism>
<evidence type="ECO:0000256" key="4">
    <source>
        <dbReference type="ARBA" id="ARBA00012180"/>
    </source>
</evidence>
<sequence length="202" mass="23473">MAKYYYAVRNGRKIGIYETWVECQAQVKGYSNAIYKKFSTYEEALSFIEGAEKPSEERDITELKENEMIAYVDGSFDSDNKYYSFGAVIFTDQGKETYSKKEKDVNLVDMRNVAGEISGSIFAMEEALKRGKDILYLYYDYVGIEKWAIDQWKTNKHGTKEYKKYYDSIKDRLKVVFIKVKAHSGNKYNEEADRLAKEALGI</sequence>
<dbReference type="Pfam" id="PF00075">
    <property type="entry name" value="RNase_H"/>
    <property type="match status" value="1"/>
</dbReference>
<evidence type="ECO:0000256" key="1">
    <source>
        <dbReference type="ARBA" id="ARBA00000077"/>
    </source>
</evidence>
<evidence type="ECO:0000256" key="7">
    <source>
        <dbReference type="ARBA" id="ARBA00022759"/>
    </source>
</evidence>
<keyword evidence="12" id="KW-1185">Reference proteome</keyword>
<dbReference type="GO" id="GO:0043137">
    <property type="term" value="P:DNA replication, removal of RNA primer"/>
    <property type="evidence" value="ECO:0007669"/>
    <property type="project" value="TreeGrafter"/>
</dbReference>
<dbReference type="InterPro" id="IPR037056">
    <property type="entry name" value="RNase_H1_N_sf"/>
</dbReference>
<protein>
    <recommendedName>
        <fullName evidence="4">ribonuclease H</fullName>
        <ecNumber evidence="4">3.1.26.4</ecNumber>
    </recommendedName>
</protein>
<dbReference type="InterPro" id="IPR009027">
    <property type="entry name" value="Ribosomal_bL9/RNase_H1_N"/>
</dbReference>
<dbReference type="HOGENOM" id="CLU_030894_2_1_9"/>
<dbReference type="GO" id="GO:0003676">
    <property type="term" value="F:nucleic acid binding"/>
    <property type="evidence" value="ECO:0007669"/>
    <property type="project" value="InterPro"/>
</dbReference>
<dbReference type="PANTHER" id="PTHR10642:SF26">
    <property type="entry name" value="RIBONUCLEASE H1"/>
    <property type="match status" value="1"/>
</dbReference>
<comment type="cofactor">
    <cofactor evidence="2">
        <name>Mg(2+)</name>
        <dbReference type="ChEBI" id="CHEBI:18420"/>
    </cofactor>
</comment>
<dbReference type="AlphaFoldDB" id="M1Z5A7"/>
<dbReference type="EMBL" id="LT669839">
    <property type="protein sequence ID" value="SHD78430.1"/>
    <property type="molecule type" value="Genomic_DNA"/>
</dbReference>
<dbReference type="GO" id="GO:0046872">
    <property type="term" value="F:metal ion binding"/>
    <property type="evidence" value="ECO:0007669"/>
    <property type="project" value="UniProtKB-KW"/>
</dbReference>
<reference evidence="11 12" key="1">
    <citation type="submission" date="2016-11" db="EMBL/GenBank/DDBJ databases">
        <authorList>
            <person name="Manzoor S."/>
        </authorList>
    </citation>
    <scope>NUCLEOTIDE SEQUENCE [LARGE SCALE GENOMIC DNA]</scope>
    <source>
        <strain evidence="11">Clostridium ultunense strain Esp</strain>
    </source>
</reference>
<keyword evidence="8" id="KW-0378">Hydrolase</keyword>
<evidence type="ECO:0000256" key="6">
    <source>
        <dbReference type="ARBA" id="ARBA00022723"/>
    </source>
</evidence>
<dbReference type="SUPFAM" id="SSF53098">
    <property type="entry name" value="Ribonuclease H-like"/>
    <property type="match status" value="1"/>
</dbReference>
<comment type="similarity">
    <text evidence="3">Belongs to the RNase H family.</text>
</comment>
<dbReference type="SUPFAM" id="SSF55658">
    <property type="entry name" value="L9 N-domain-like"/>
    <property type="match status" value="1"/>
</dbReference>
<dbReference type="OrthoDB" id="9811552at2"/>
<keyword evidence="7" id="KW-0255">Endonuclease</keyword>
<name>M1Z5A7_9FIRM</name>
<keyword evidence="5" id="KW-0540">Nuclease</keyword>
<dbReference type="Gene3D" id="3.30.420.10">
    <property type="entry name" value="Ribonuclease H-like superfamily/Ribonuclease H"/>
    <property type="match status" value="1"/>
</dbReference>
<accession>M1Z5A7</accession>
<dbReference type="PANTHER" id="PTHR10642">
    <property type="entry name" value="RIBONUCLEASE H1"/>
    <property type="match status" value="1"/>
</dbReference>
<dbReference type="CDD" id="cd09277">
    <property type="entry name" value="RNase_HI_bacteria_like"/>
    <property type="match status" value="1"/>
</dbReference>
<evidence type="ECO:0000256" key="2">
    <source>
        <dbReference type="ARBA" id="ARBA00001946"/>
    </source>
</evidence>